<organism evidence="2 3">
    <name type="scientific">Candidatus Nomurabacteria bacterium RIFCSPHIGHO2_01_FULL_40_24b</name>
    <dbReference type="NCBI Taxonomy" id="1801739"/>
    <lineage>
        <taxon>Bacteria</taxon>
        <taxon>Candidatus Nomuraibacteriota</taxon>
    </lineage>
</organism>
<comment type="caution">
    <text evidence="2">The sequence shown here is derived from an EMBL/GenBank/DDBJ whole genome shotgun (WGS) entry which is preliminary data.</text>
</comment>
<feature type="region of interest" description="Disordered" evidence="1">
    <location>
        <begin position="249"/>
        <end position="353"/>
    </location>
</feature>
<feature type="compositionally biased region" description="Basic and acidic residues" evidence="1">
    <location>
        <begin position="271"/>
        <end position="282"/>
    </location>
</feature>
<feature type="compositionally biased region" description="Pro residues" evidence="1">
    <location>
        <begin position="300"/>
        <end position="310"/>
    </location>
</feature>
<evidence type="ECO:0000313" key="2">
    <source>
        <dbReference type="EMBL" id="OGI66127.1"/>
    </source>
</evidence>
<evidence type="ECO:0000313" key="3">
    <source>
        <dbReference type="Proteomes" id="UP000177370"/>
    </source>
</evidence>
<feature type="region of interest" description="Disordered" evidence="1">
    <location>
        <begin position="46"/>
        <end position="76"/>
    </location>
</feature>
<sequence length="535" mass="59012">MEQDPLIRQKQIEEELKRLAEEDKLGQERIINAERVVREATEALRAAGASPEEERDVFGAPLGPEEEKSKGPRRRLISGRGRRFLRTAALAGGLAASTSYLIRTGQKKGIWKDLGTQVVALKNRVTGKRERASVSPAAIRIAKYIGLDDVTKLLSDVVNDKKIGLDRIVKGIIYNEGGSPEGVINNRGNIKYIGAPGQKNSNVEAADGGTFASYDTEQDGENAISALVIAAAERGETFAYFIGRYTGTGGGENIVRTARSPVPKTTIPIPSREEPAQEEEQRPSPLVTRTQPEKSDTPATPTPEQQPPAAPDTQPVITEDTPPPEPEQPSAPPEKPKEEQKRKPRLTTAPVRVTTGTRVQMGTTVHLGGSPDAVEALRKKIKEQMDAGEEPTGAVEVSRGQGGSNIYFDTGAVDREILERANKILKEHPEFRGNPFFLTPAELLKVYGIYQKDIEKMFENHDDGLKAWEEMRKLKANEFMGREKSDPNDRIMRYLQKLQEVTNSKPDKKETVDQYMAHALQKAMKGGKIDEVIIK</sequence>
<dbReference type="AlphaFoldDB" id="A0A1F6V8Y3"/>
<accession>A0A1F6V8Y3</accession>
<gene>
    <name evidence="2" type="ORF">A2647_03050</name>
</gene>
<dbReference type="Proteomes" id="UP000177370">
    <property type="component" value="Unassembled WGS sequence"/>
</dbReference>
<dbReference type="EMBL" id="MFTP01000003">
    <property type="protein sequence ID" value="OGI66127.1"/>
    <property type="molecule type" value="Genomic_DNA"/>
</dbReference>
<proteinExistence type="predicted"/>
<feature type="compositionally biased region" description="Pro residues" evidence="1">
    <location>
        <begin position="321"/>
        <end position="333"/>
    </location>
</feature>
<protein>
    <submittedName>
        <fullName evidence="2">Uncharacterized protein</fullName>
    </submittedName>
</protein>
<name>A0A1F6V8Y3_9BACT</name>
<evidence type="ECO:0000256" key="1">
    <source>
        <dbReference type="SAM" id="MobiDB-lite"/>
    </source>
</evidence>
<reference evidence="2 3" key="1">
    <citation type="journal article" date="2016" name="Nat. Commun.">
        <title>Thousands of microbial genomes shed light on interconnected biogeochemical processes in an aquifer system.</title>
        <authorList>
            <person name="Anantharaman K."/>
            <person name="Brown C.T."/>
            <person name="Hug L.A."/>
            <person name="Sharon I."/>
            <person name="Castelle C.J."/>
            <person name="Probst A.J."/>
            <person name="Thomas B.C."/>
            <person name="Singh A."/>
            <person name="Wilkins M.J."/>
            <person name="Karaoz U."/>
            <person name="Brodie E.L."/>
            <person name="Williams K.H."/>
            <person name="Hubbard S.S."/>
            <person name="Banfield J.F."/>
        </authorList>
    </citation>
    <scope>NUCLEOTIDE SEQUENCE [LARGE SCALE GENOMIC DNA]</scope>
</reference>